<feature type="transmembrane region" description="Helical" evidence="2">
    <location>
        <begin position="120"/>
        <end position="138"/>
    </location>
</feature>
<keyword evidence="2" id="KW-0472">Membrane</keyword>
<dbReference type="PANTHER" id="PTHR31735">
    <property type="entry name" value="VACUOLAR MEMBRANE PROTEIN YPL162C"/>
    <property type="match status" value="1"/>
</dbReference>
<feature type="compositionally biased region" description="Basic and acidic residues" evidence="1">
    <location>
        <begin position="405"/>
        <end position="416"/>
    </location>
</feature>
<evidence type="ECO:0008006" key="5">
    <source>
        <dbReference type="Google" id="ProtNLM"/>
    </source>
</evidence>
<feature type="compositionally biased region" description="Basic and acidic residues" evidence="1">
    <location>
        <begin position="366"/>
        <end position="378"/>
    </location>
</feature>
<evidence type="ECO:0000313" key="4">
    <source>
        <dbReference type="Proteomes" id="UP001629113"/>
    </source>
</evidence>
<feature type="region of interest" description="Disordered" evidence="1">
    <location>
        <begin position="301"/>
        <end position="416"/>
    </location>
</feature>
<gene>
    <name evidence="3" type="ORF">PVAG01_11387</name>
</gene>
<protein>
    <recommendedName>
        <fullName evidence="5">Vacuolar membrane protein</fullName>
    </recommendedName>
</protein>
<keyword evidence="2" id="KW-0812">Transmembrane</keyword>
<keyword evidence="2" id="KW-1133">Transmembrane helix</keyword>
<feature type="transmembrane region" description="Helical" evidence="2">
    <location>
        <begin position="77"/>
        <end position="99"/>
    </location>
</feature>
<sequence>MLPPPGWEPTSLENAVPTVLSSIANAMATIVVDVPSSTQTLAAIVATATAIATSQNHGAPPKHDRPPAPPQEGECKLLGPFAIFVQGALGGCALLALVYKRWRERPQRPIKIWSFDVSKQVVGSILVHMANLLMSMMSSGQFDLKVSPATVAVQTRQAGDPGDYSPNPCSFYLLNLAIDTTIGIPILIVLLRILTGLFAMTAFGEPRESIESGHYGNPPKAVWWLKQSFIYFLGLMGMKFCVLIIFLVLPWISRVGDWALKWTEGNELLQVLFVMLVFPVIMNATQYYIIDSFIKNQKPADHELLPGEDSDSEDHPRTPYEDPHSGSSDEINSGDEEDATLTDAKTKPKPKDAPKSKRPYSSGSGRTKELKLSSKDYDPLYDGESSPTVGSSSTSEQRGTKKKFVRTEDSDDEDKK</sequence>
<comment type="caution">
    <text evidence="3">The sequence shown here is derived from an EMBL/GenBank/DDBJ whole genome shotgun (WGS) entry which is preliminary data.</text>
</comment>
<keyword evidence="4" id="KW-1185">Reference proteome</keyword>
<reference evidence="3 4" key="1">
    <citation type="submission" date="2024-06" db="EMBL/GenBank/DDBJ databases">
        <title>Complete genome of Phlyctema vagabunda strain 19-DSS-EL-015.</title>
        <authorList>
            <person name="Fiorenzani C."/>
        </authorList>
    </citation>
    <scope>NUCLEOTIDE SEQUENCE [LARGE SCALE GENOMIC DNA]</scope>
    <source>
        <strain evidence="3 4">19-DSS-EL-015</strain>
    </source>
</reference>
<evidence type="ECO:0000313" key="3">
    <source>
        <dbReference type="EMBL" id="KAL3417387.1"/>
    </source>
</evidence>
<evidence type="ECO:0000256" key="1">
    <source>
        <dbReference type="SAM" id="MobiDB-lite"/>
    </source>
</evidence>
<feature type="compositionally biased region" description="Basic and acidic residues" evidence="1">
    <location>
        <begin position="344"/>
        <end position="355"/>
    </location>
</feature>
<dbReference type="EMBL" id="JBFCZG010000011">
    <property type="protein sequence ID" value="KAL3417387.1"/>
    <property type="molecule type" value="Genomic_DNA"/>
</dbReference>
<feature type="compositionally biased region" description="Low complexity" evidence="1">
    <location>
        <begin position="383"/>
        <end position="396"/>
    </location>
</feature>
<name>A0ABR4P268_9HELO</name>
<feature type="transmembrane region" description="Helical" evidence="2">
    <location>
        <begin position="272"/>
        <end position="290"/>
    </location>
</feature>
<proteinExistence type="predicted"/>
<evidence type="ECO:0000256" key="2">
    <source>
        <dbReference type="SAM" id="Phobius"/>
    </source>
</evidence>
<dbReference type="InterPro" id="IPR022127">
    <property type="entry name" value="STIMATE/YPL162C"/>
</dbReference>
<dbReference type="Proteomes" id="UP001629113">
    <property type="component" value="Unassembled WGS sequence"/>
</dbReference>
<dbReference type="Pfam" id="PF12400">
    <property type="entry name" value="STIMATE"/>
    <property type="match status" value="1"/>
</dbReference>
<feature type="transmembrane region" description="Helical" evidence="2">
    <location>
        <begin position="182"/>
        <end position="203"/>
    </location>
</feature>
<dbReference type="PANTHER" id="PTHR31735:SF1">
    <property type="entry name" value="VACUOLAR MEMBRANE PROTEIN YPL162C"/>
    <property type="match status" value="1"/>
</dbReference>
<feature type="compositionally biased region" description="Basic and acidic residues" evidence="1">
    <location>
        <begin position="313"/>
        <end position="324"/>
    </location>
</feature>
<feature type="transmembrane region" description="Helical" evidence="2">
    <location>
        <begin position="229"/>
        <end position="252"/>
    </location>
</feature>
<organism evidence="3 4">
    <name type="scientific">Phlyctema vagabunda</name>
    <dbReference type="NCBI Taxonomy" id="108571"/>
    <lineage>
        <taxon>Eukaryota</taxon>
        <taxon>Fungi</taxon>
        <taxon>Dikarya</taxon>
        <taxon>Ascomycota</taxon>
        <taxon>Pezizomycotina</taxon>
        <taxon>Leotiomycetes</taxon>
        <taxon>Helotiales</taxon>
        <taxon>Dermateaceae</taxon>
        <taxon>Phlyctema</taxon>
    </lineage>
</organism>
<accession>A0ABR4P268</accession>